<feature type="compositionally biased region" description="Polar residues" evidence="1">
    <location>
        <begin position="79"/>
        <end position="104"/>
    </location>
</feature>
<accession>A0ABP1S5B3</accession>
<feature type="region of interest" description="Disordered" evidence="1">
    <location>
        <begin position="79"/>
        <end position="124"/>
    </location>
</feature>
<keyword evidence="3" id="KW-1185">Reference proteome</keyword>
<proteinExistence type="predicted"/>
<protein>
    <submittedName>
        <fullName evidence="2">Uncharacterized protein</fullName>
    </submittedName>
</protein>
<organism evidence="2 3">
    <name type="scientific">Orchesella dallaii</name>
    <dbReference type="NCBI Taxonomy" id="48710"/>
    <lineage>
        <taxon>Eukaryota</taxon>
        <taxon>Metazoa</taxon>
        <taxon>Ecdysozoa</taxon>
        <taxon>Arthropoda</taxon>
        <taxon>Hexapoda</taxon>
        <taxon>Collembola</taxon>
        <taxon>Entomobryomorpha</taxon>
        <taxon>Entomobryoidea</taxon>
        <taxon>Orchesellidae</taxon>
        <taxon>Orchesellinae</taxon>
        <taxon>Orchesella</taxon>
    </lineage>
</organism>
<gene>
    <name evidence="2" type="ORF">ODALV1_LOCUS29863</name>
</gene>
<evidence type="ECO:0000256" key="1">
    <source>
        <dbReference type="SAM" id="MobiDB-lite"/>
    </source>
</evidence>
<evidence type="ECO:0000313" key="3">
    <source>
        <dbReference type="Proteomes" id="UP001642540"/>
    </source>
</evidence>
<reference evidence="2 3" key="1">
    <citation type="submission" date="2024-08" db="EMBL/GenBank/DDBJ databases">
        <authorList>
            <person name="Cucini C."/>
            <person name="Frati F."/>
        </authorList>
    </citation>
    <scope>NUCLEOTIDE SEQUENCE [LARGE SCALE GENOMIC DNA]</scope>
</reference>
<feature type="region of interest" description="Disordered" evidence="1">
    <location>
        <begin position="1"/>
        <end position="25"/>
    </location>
</feature>
<dbReference type="Proteomes" id="UP001642540">
    <property type="component" value="Unassembled WGS sequence"/>
</dbReference>
<dbReference type="EMBL" id="CAXLJM020000160">
    <property type="protein sequence ID" value="CAL8143748.1"/>
    <property type="molecule type" value="Genomic_DNA"/>
</dbReference>
<comment type="caution">
    <text evidence="2">The sequence shown here is derived from an EMBL/GenBank/DDBJ whole genome shotgun (WGS) entry which is preliminary data.</text>
</comment>
<evidence type="ECO:0000313" key="2">
    <source>
        <dbReference type="EMBL" id="CAL8143748.1"/>
    </source>
</evidence>
<name>A0ABP1S5B3_9HEXA</name>
<sequence length="210" mass="23779">MSIISRLGKRFREKPKSTNLNLPSLPTPRQVLEDLESCQDNDPVITLATIIQKKGRQSILEGKFLEDPANLQQSQLDFLSPYQTDPSDNPNEETQTKMKSTVSTKGKGGAGSQPASSKSKKNNTEHIKSYNKLKQFLLLHEKSEELMEDLEPHLKTIEAVLKNREEFESPNPSPNHLSDKEKDLDVCSSPLILYKAVHNKKMHRKLLSTF</sequence>